<accession>A0A0Q0J4M6</accession>
<keyword evidence="3" id="KW-0812">Transmembrane</keyword>
<evidence type="ECO:0000256" key="1">
    <source>
        <dbReference type="ARBA" id="ARBA00022679"/>
    </source>
</evidence>
<evidence type="ECO:0000256" key="2">
    <source>
        <dbReference type="ARBA" id="ARBA00023315"/>
    </source>
</evidence>
<reference evidence="5 6" key="1">
    <citation type="submission" date="2015-09" db="EMBL/GenBank/DDBJ databases">
        <title>Genome announcement of multiple Pseudomonas syringae strains.</title>
        <authorList>
            <person name="Thakur S."/>
            <person name="Wang P.W."/>
            <person name="Gong Y."/>
            <person name="Weir B.S."/>
            <person name="Guttman D.S."/>
        </authorList>
    </citation>
    <scope>NUCLEOTIDE SEQUENCE [LARGE SCALE GENOMIC DNA]</scope>
    <source>
        <strain evidence="5 6">ICMP3963</strain>
    </source>
</reference>
<dbReference type="InterPro" id="IPR050832">
    <property type="entry name" value="Bact_Acetyltransf"/>
</dbReference>
<dbReference type="InterPro" id="IPR000182">
    <property type="entry name" value="GNAT_dom"/>
</dbReference>
<name>A0A0Q0J4M6_9PSED</name>
<feature type="domain" description="N-acetyltransferase" evidence="4">
    <location>
        <begin position="250"/>
        <end position="403"/>
    </location>
</feature>
<dbReference type="GO" id="GO:0016747">
    <property type="term" value="F:acyltransferase activity, transferring groups other than amino-acyl groups"/>
    <property type="evidence" value="ECO:0007669"/>
    <property type="project" value="InterPro"/>
</dbReference>
<dbReference type="Gene3D" id="3.40.630.30">
    <property type="match status" value="1"/>
</dbReference>
<dbReference type="EMBL" id="LJRR01000456">
    <property type="protein sequence ID" value="KPZ08666.1"/>
    <property type="molecule type" value="Genomic_DNA"/>
</dbReference>
<dbReference type="PANTHER" id="PTHR43877">
    <property type="entry name" value="AMINOALKYLPHOSPHONATE N-ACETYLTRANSFERASE-RELATED-RELATED"/>
    <property type="match status" value="1"/>
</dbReference>
<evidence type="ECO:0000313" key="5">
    <source>
        <dbReference type="EMBL" id="KPZ08666.1"/>
    </source>
</evidence>
<dbReference type="AlphaFoldDB" id="A0A0Q0J4M6"/>
<sequence length="410" mass="45965">MGYVLDVGRSDHHAVHQSRFLVDPNVRFGTKVILVALLCLVHFRVALAFLVLGRTGRMNQRGIDDGALSQRQATVAQIAIDHAENTSGQLVLFQQATEVEDGGFIRNPLQTQAGKLAQDRRLVQRLFHRRIAVTEPVLHEMNPQHRHQRIARTAAFALRVMGLIRVIKPFQGTTRSISIRNSSLRVCLRLPAYSASAKVICFIEKLGDWCPGILPNQEVFFRISLKPCKEWTGLFHSPFRMANLRRVKMLQIRRAERCDAEAAFDIRFQAIQNQCSVVYTNAQVLAWTCAPLTDNYRSWVEKDYHLACVNGLPVATGLINLQSGELEAIFVLPRFMGQGIGKKMVAHLEHLARKAGLAEIHLEATLNAENFYQRCGFIGSTPAVHNSSSGLQLACVPMRKQLVDLTDTQS</sequence>
<keyword evidence="1 5" id="KW-0808">Transferase</keyword>
<dbReference type="PROSITE" id="PS51186">
    <property type="entry name" value="GNAT"/>
    <property type="match status" value="1"/>
</dbReference>
<keyword evidence="2" id="KW-0012">Acyltransferase</keyword>
<dbReference type="Proteomes" id="UP000050317">
    <property type="component" value="Unassembled WGS sequence"/>
</dbReference>
<evidence type="ECO:0000313" key="6">
    <source>
        <dbReference type="Proteomes" id="UP000050317"/>
    </source>
</evidence>
<dbReference type="InterPro" id="IPR016181">
    <property type="entry name" value="Acyl_CoA_acyltransferase"/>
</dbReference>
<dbReference type="CDD" id="cd04301">
    <property type="entry name" value="NAT_SF"/>
    <property type="match status" value="1"/>
</dbReference>
<dbReference type="PANTHER" id="PTHR43877:SF2">
    <property type="entry name" value="AMINOALKYLPHOSPHONATE N-ACETYLTRANSFERASE-RELATED"/>
    <property type="match status" value="1"/>
</dbReference>
<keyword evidence="3" id="KW-1133">Transmembrane helix</keyword>
<comment type="caution">
    <text evidence="5">The sequence shown here is derived from an EMBL/GenBank/DDBJ whole genome shotgun (WGS) entry which is preliminary data.</text>
</comment>
<protein>
    <submittedName>
        <fullName evidence="5">Acetyltransferase, GNAT family</fullName>
    </submittedName>
</protein>
<dbReference type="PATRIC" id="fig|251703.9.peg.4159"/>
<gene>
    <name evidence="5" type="ORF">ALO40_05401</name>
</gene>
<evidence type="ECO:0000256" key="3">
    <source>
        <dbReference type="SAM" id="Phobius"/>
    </source>
</evidence>
<keyword evidence="3" id="KW-0472">Membrane</keyword>
<dbReference type="SUPFAM" id="SSF55729">
    <property type="entry name" value="Acyl-CoA N-acyltransferases (Nat)"/>
    <property type="match status" value="1"/>
</dbReference>
<evidence type="ECO:0000259" key="4">
    <source>
        <dbReference type="PROSITE" id="PS51186"/>
    </source>
</evidence>
<dbReference type="Pfam" id="PF00583">
    <property type="entry name" value="Acetyltransf_1"/>
    <property type="match status" value="1"/>
</dbReference>
<organism evidence="5 6">
    <name type="scientific">Pseudomonas syringae pv. viburni</name>
    <dbReference type="NCBI Taxonomy" id="251703"/>
    <lineage>
        <taxon>Bacteria</taxon>
        <taxon>Pseudomonadati</taxon>
        <taxon>Pseudomonadota</taxon>
        <taxon>Gammaproteobacteria</taxon>
        <taxon>Pseudomonadales</taxon>
        <taxon>Pseudomonadaceae</taxon>
        <taxon>Pseudomonas</taxon>
    </lineage>
</organism>
<feature type="transmembrane region" description="Helical" evidence="3">
    <location>
        <begin position="32"/>
        <end position="52"/>
    </location>
</feature>
<proteinExistence type="predicted"/>